<evidence type="ECO:0000313" key="10">
    <source>
        <dbReference type="Proteomes" id="UP000241762"/>
    </source>
</evidence>
<dbReference type="AlphaFoldDB" id="A0A2P1P730"/>
<evidence type="ECO:0000256" key="4">
    <source>
        <dbReference type="ARBA" id="ARBA00022982"/>
    </source>
</evidence>
<evidence type="ECO:0000256" key="3">
    <source>
        <dbReference type="ARBA" id="ARBA00022448"/>
    </source>
</evidence>
<evidence type="ECO:0000256" key="7">
    <source>
        <dbReference type="RuleBase" id="RU364065"/>
    </source>
</evidence>
<keyword evidence="5" id="KW-1015">Disulfide bond</keyword>
<dbReference type="CDD" id="cd03418">
    <property type="entry name" value="GRX_GRXb_1_3_like"/>
    <property type="match status" value="1"/>
</dbReference>
<dbReference type="RefSeq" id="WP_106875021.1">
    <property type="nucleotide sequence ID" value="NZ_CP027845.1"/>
</dbReference>
<evidence type="ECO:0000259" key="8">
    <source>
        <dbReference type="Pfam" id="PF00462"/>
    </source>
</evidence>
<dbReference type="Gene3D" id="3.40.30.10">
    <property type="entry name" value="Glutaredoxin"/>
    <property type="match status" value="1"/>
</dbReference>
<reference evidence="9 10" key="1">
    <citation type="submission" date="2018-03" db="EMBL/GenBank/DDBJ databases">
        <title>A gene transfer event suggests a long-term partnership between eustigmatophyte algae and a novel lineage of endosymbiotic bacteria.</title>
        <authorList>
            <person name="Yurchenko T."/>
            <person name="Sevcikova T."/>
            <person name="Pribyl P."/>
            <person name="El Karkouri K."/>
            <person name="Klimes V."/>
            <person name="Amaral R."/>
            <person name="Zbrankova V."/>
            <person name="Kim E."/>
            <person name="Raoult D."/>
            <person name="Santos L.M.A."/>
            <person name="Elias M."/>
        </authorList>
    </citation>
    <scope>NUCLEOTIDE SEQUENCE [LARGE SCALE GENOMIC DNA]</scope>
    <source>
        <strain evidence="9">CCALA 838</strain>
    </source>
</reference>
<accession>A0A2P1P730</accession>
<evidence type="ECO:0000313" key="9">
    <source>
        <dbReference type="EMBL" id="AVP87068.1"/>
    </source>
</evidence>
<dbReference type="InterPro" id="IPR014025">
    <property type="entry name" value="Glutaredoxin_subgr"/>
</dbReference>
<dbReference type="PRINTS" id="PR00160">
    <property type="entry name" value="GLUTAREDOXIN"/>
</dbReference>
<comment type="similarity">
    <text evidence="2 7">Belongs to the glutaredoxin family.</text>
</comment>
<dbReference type="GO" id="GO:0045454">
    <property type="term" value="P:cell redox homeostasis"/>
    <property type="evidence" value="ECO:0007669"/>
    <property type="project" value="InterPro"/>
</dbReference>
<feature type="domain" description="Glutaredoxin" evidence="8">
    <location>
        <begin position="12"/>
        <end position="72"/>
    </location>
</feature>
<protein>
    <recommendedName>
        <fullName evidence="7">Glutaredoxin</fullName>
    </recommendedName>
</protein>
<dbReference type="PANTHER" id="PTHR46679:SF1">
    <property type="entry name" value="GLUTAREDOXIN-2, MITOCHONDRIAL"/>
    <property type="match status" value="1"/>
</dbReference>
<dbReference type="Proteomes" id="UP000241762">
    <property type="component" value="Chromosome"/>
</dbReference>
<keyword evidence="7" id="KW-0963">Cytoplasm</keyword>
<dbReference type="InterPro" id="IPR011900">
    <property type="entry name" value="GRX_bact"/>
</dbReference>
<keyword evidence="6 7" id="KW-0676">Redox-active center</keyword>
<dbReference type="PROSITE" id="PS51354">
    <property type="entry name" value="GLUTAREDOXIN_2"/>
    <property type="match status" value="1"/>
</dbReference>
<evidence type="ECO:0000256" key="6">
    <source>
        <dbReference type="ARBA" id="ARBA00023284"/>
    </source>
</evidence>
<dbReference type="PANTHER" id="PTHR46679">
    <property type="match status" value="1"/>
</dbReference>
<dbReference type="GO" id="GO:0015035">
    <property type="term" value="F:protein-disulfide reductase activity"/>
    <property type="evidence" value="ECO:0007669"/>
    <property type="project" value="TreeGrafter"/>
</dbReference>
<evidence type="ECO:0000256" key="1">
    <source>
        <dbReference type="ARBA" id="ARBA00002549"/>
    </source>
</evidence>
<sequence>MEYVIDTSTHKVIIFTKESCSYCTKAKNLLDSKKVDYKEIDIEGKEDLKRALVLKTNGSTTVPQIFIKGEYIGGCDSLYALDAKGQLDEKLGLEEKLQ</sequence>
<keyword evidence="3 7" id="KW-0813">Transport</keyword>
<dbReference type="OrthoDB" id="9814618at2"/>
<name>A0A2P1P730_9RICK</name>
<dbReference type="GO" id="GO:0015038">
    <property type="term" value="F:glutathione disulfide oxidoreductase activity"/>
    <property type="evidence" value="ECO:0007669"/>
    <property type="project" value="UniProtKB-UniRule"/>
</dbReference>
<gene>
    <name evidence="9" type="ORF">phytr_1070</name>
</gene>
<keyword evidence="4 7" id="KW-0249">Electron transport</keyword>
<proteinExistence type="inferred from homology"/>
<comment type="function">
    <text evidence="1 7">Has a glutathione-disulfide oxidoreductase activity in the presence of NADPH and glutathione reductase. Reduces low molecular weight disulfides and proteins.</text>
</comment>
<evidence type="ECO:0000256" key="5">
    <source>
        <dbReference type="ARBA" id="ARBA00023157"/>
    </source>
</evidence>
<dbReference type="EMBL" id="CP027845">
    <property type="protein sequence ID" value="AVP87068.1"/>
    <property type="molecule type" value="Genomic_DNA"/>
</dbReference>
<dbReference type="Pfam" id="PF00462">
    <property type="entry name" value="Glutaredoxin"/>
    <property type="match status" value="1"/>
</dbReference>
<evidence type="ECO:0000256" key="2">
    <source>
        <dbReference type="ARBA" id="ARBA00007787"/>
    </source>
</evidence>
<dbReference type="KEGG" id="ptc:phytr_1070"/>
<keyword evidence="10" id="KW-1185">Reference proteome</keyword>
<dbReference type="SUPFAM" id="SSF52833">
    <property type="entry name" value="Thioredoxin-like"/>
    <property type="match status" value="1"/>
</dbReference>
<dbReference type="InterPro" id="IPR002109">
    <property type="entry name" value="Glutaredoxin"/>
</dbReference>
<dbReference type="NCBIfam" id="TIGR02181">
    <property type="entry name" value="GRX_bact"/>
    <property type="match status" value="1"/>
</dbReference>
<dbReference type="InterPro" id="IPR036249">
    <property type="entry name" value="Thioredoxin-like_sf"/>
</dbReference>
<organism evidence="9 10">
    <name type="scientific">Candidatus Phycorickettsia trachydisci</name>
    <dbReference type="NCBI Taxonomy" id="2115978"/>
    <lineage>
        <taxon>Bacteria</taxon>
        <taxon>Pseudomonadati</taxon>
        <taxon>Pseudomonadota</taxon>
        <taxon>Alphaproteobacteria</taxon>
        <taxon>Rickettsiales</taxon>
        <taxon>Rickettsiaceae</taxon>
        <taxon>Candidatus Phycorickettsia</taxon>
    </lineage>
</organism>